<keyword evidence="5 8" id="KW-0238">DNA-binding</keyword>
<dbReference type="PANTHER" id="PTHR48111">
    <property type="entry name" value="REGULATOR OF RPOS"/>
    <property type="match status" value="1"/>
</dbReference>
<feature type="domain" description="Response regulatory" evidence="10">
    <location>
        <begin position="3"/>
        <end position="116"/>
    </location>
</feature>
<keyword evidence="2 7" id="KW-0597">Phosphoprotein</keyword>
<evidence type="ECO:0000256" key="2">
    <source>
        <dbReference type="ARBA" id="ARBA00022553"/>
    </source>
</evidence>
<dbReference type="SUPFAM" id="SSF52172">
    <property type="entry name" value="CheY-like"/>
    <property type="match status" value="1"/>
</dbReference>
<dbReference type="Proteomes" id="UP001597318">
    <property type="component" value="Unassembled WGS sequence"/>
</dbReference>
<comment type="subcellular location">
    <subcellularLocation>
        <location evidence="1">Cytoplasm</location>
    </subcellularLocation>
</comment>
<evidence type="ECO:0000256" key="6">
    <source>
        <dbReference type="ARBA" id="ARBA00023163"/>
    </source>
</evidence>
<accession>A0ABW5C0C4</accession>
<dbReference type="InterPro" id="IPR016032">
    <property type="entry name" value="Sig_transdc_resp-reg_C-effctor"/>
</dbReference>
<comment type="caution">
    <text evidence="12">The sequence shown here is derived from an EMBL/GenBank/DDBJ whole genome shotgun (WGS) entry which is preliminary data.</text>
</comment>
<proteinExistence type="predicted"/>
<dbReference type="SUPFAM" id="SSF46894">
    <property type="entry name" value="C-terminal effector domain of the bipartite response regulators"/>
    <property type="match status" value="1"/>
</dbReference>
<gene>
    <name evidence="12" type="ORF">ACFSKK_18035</name>
</gene>
<dbReference type="SMART" id="SM00862">
    <property type="entry name" value="Trans_reg_C"/>
    <property type="match status" value="1"/>
</dbReference>
<evidence type="ECO:0000313" key="13">
    <source>
        <dbReference type="Proteomes" id="UP001597318"/>
    </source>
</evidence>
<keyword evidence="3" id="KW-0902">Two-component regulatory system</keyword>
<dbReference type="Pfam" id="PF00486">
    <property type="entry name" value="Trans_reg_C"/>
    <property type="match status" value="1"/>
</dbReference>
<dbReference type="SMART" id="SM00448">
    <property type="entry name" value="REC"/>
    <property type="match status" value="1"/>
</dbReference>
<name>A0ABW5C0C4_9BACI</name>
<organism evidence="12 13">
    <name type="scientific">Metabacillus endolithicus</name>
    <dbReference type="NCBI Taxonomy" id="1535204"/>
    <lineage>
        <taxon>Bacteria</taxon>
        <taxon>Bacillati</taxon>
        <taxon>Bacillota</taxon>
        <taxon>Bacilli</taxon>
        <taxon>Bacillales</taxon>
        <taxon>Bacillaceae</taxon>
        <taxon>Metabacillus</taxon>
    </lineage>
</organism>
<feature type="modified residue" description="4-aspartylphosphate" evidence="7">
    <location>
        <position position="52"/>
    </location>
</feature>
<dbReference type="PROSITE" id="PS51755">
    <property type="entry name" value="OMPR_PHOB"/>
    <property type="match status" value="1"/>
</dbReference>
<dbReference type="CDD" id="cd00383">
    <property type="entry name" value="trans_reg_C"/>
    <property type="match status" value="1"/>
</dbReference>
<dbReference type="EMBL" id="JBHUIK010000004">
    <property type="protein sequence ID" value="MFD2215592.1"/>
    <property type="molecule type" value="Genomic_DNA"/>
</dbReference>
<feature type="coiled-coil region" evidence="9">
    <location>
        <begin position="105"/>
        <end position="154"/>
    </location>
</feature>
<keyword evidence="6" id="KW-0804">Transcription</keyword>
<dbReference type="InterPro" id="IPR039420">
    <property type="entry name" value="WalR-like"/>
</dbReference>
<evidence type="ECO:0000256" key="4">
    <source>
        <dbReference type="ARBA" id="ARBA00023015"/>
    </source>
</evidence>
<evidence type="ECO:0000256" key="5">
    <source>
        <dbReference type="ARBA" id="ARBA00023125"/>
    </source>
</evidence>
<evidence type="ECO:0000256" key="8">
    <source>
        <dbReference type="PROSITE-ProRule" id="PRU01091"/>
    </source>
</evidence>
<dbReference type="InterPro" id="IPR011006">
    <property type="entry name" value="CheY-like_superfamily"/>
</dbReference>
<keyword evidence="4" id="KW-0805">Transcription regulation</keyword>
<evidence type="ECO:0000256" key="7">
    <source>
        <dbReference type="PROSITE-ProRule" id="PRU00169"/>
    </source>
</evidence>
<reference evidence="13" key="1">
    <citation type="journal article" date="2019" name="Int. J. Syst. Evol. Microbiol.">
        <title>The Global Catalogue of Microorganisms (GCM) 10K type strain sequencing project: providing services to taxonomists for standard genome sequencing and annotation.</title>
        <authorList>
            <consortium name="The Broad Institute Genomics Platform"/>
            <consortium name="The Broad Institute Genome Sequencing Center for Infectious Disease"/>
            <person name="Wu L."/>
            <person name="Ma J."/>
        </authorList>
    </citation>
    <scope>NUCLEOTIDE SEQUENCE [LARGE SCALE GENOMIC DNA]</scope>
    <source>
        <strain evidence="13">CGMCC 1.15474</strain>
    </source>
</reference>
<keyword evidence="9" id="KW-0175">Coiled coil</keyword>
<dbReference type="PANTHER" id="PTHR48111:SF40">
    <property type="entry name" value="PHOSPHATE REGULON TRANSCRIPTIONAL REGULATORY PROTEIN PHOB"/>
    <property type="match status" value="1"/>
</dbReference>
<feature type="domain" description="OmpR/PhoB-type" evidence="11">
    <location>
        <begin position="132"/>
        <end position="233"/>
    </location>
</feature>
<dbReference type="InterPro" id="IPR001789">
    <property type="entry name" value="Sig_transdc_resp-reg_receiver"/>
</dbReference>
<dbReference type="Gene3D" id="1.10.10.10">
    <property type="entry name" value="Winged helix-like DNA-binding domain superfamily/Winged helix DNA-binding domain"/>
    <property type="match status" value="1"/>
</dbReference>
<dbReference type="Pfam" id="PF00072">
    <property type="entry name" value="Response_reg"/>
    <property type="match status" value="1"/>
</dbReference>
<dbReference type="Gene3D" id="3.40.50.2300">
    <property type="match status" value="1"/>
</dbReference>
<evidence type="ECO:0000259" key="11">
    <source>
        <dbReference type="PROSITE" id="PS51755"/>
    </source>
</evidence>
<dbReference type="InterPro" id="IPR036388">
    <property type="entry name" value="WH-like_DNA-bd_sf"/>
</dbReference>
<evidence type="ECO:0000313" key="12">
    <source>
        <dbReference type="EMBL" id="MFD2215592.1"/>
    </source>
</evidence>
<feature type="DNA-binding region" description="OmpR/PhoB-type" evidence="8">
    <location>
        <begin position="132"/>
        <end position="233"/>
    </location>
</feature>
<keyword evidence="13" id="KW-1185">Reference proteome</keyword>
<evidence type="ECO:0000256" key="1">
    <source>
        <dbReference type="ARBA" id="ARBA00004496"/>
    </source>
</evidence>
<dbReference type="InterPro" id="IPR001867">
    <property type="entry name" value="OmpR/PhoB-type_DNA-bd"/>
</dbReference>
<dbReference type="RefSeq" id="WP_379052734.1">
    <property type="nucleotide sequence ID" value="NZ_JBHUIK010000004.1"/>
</dbReference>
<evidence type="ECO:0000256" key="9">
    <source>
        <dbReference type="SAM" id="Coils"/>
    </source>
</evidence>
<evidence type="ECO:0000256" key="3">
    <source>
        <dbReference type="ARBA" id="ARBA00023012"/>
    </source>
</evidence>
<evidence type="ECO:0000259" key="10">
    <source>
        <dbReference type="PROSITE" id="PS50110"/>
    </source>
</evidence>
<sequence length="233" mass="27136">MTRVLIVDDDQTMAQMLHLYLEDEGYKTDVASDGDSALKALKTFEPDVIILDLYLPDKKGNELIDDIQNQTEAPIIMISLETKSSERIHALKRGVDDFLSKPFNMKELQARIEVVLRRVAKVERANLLKPEPKIEQLHNKKIELDRQKRVLTINTEQVELTNTEFELLSLFTDHPGIVFSREDLINRVKGNHYFLTDRSIDVHITNLRKKIEDHPKQPEYIKTVWGIGYKWMN</sequence>
<protein>
    <submittedName>
        <fullName evidence="12">Response regulator transcription factor</fullName>
    </submittedName>
</protein>
<dbReference type="PROSITE" id="PS50110">
    <property type="entry name" value="RESPONSE_REGULATORY"/>
    <property type="match status" value="1"/>
</dbReference>